<dbReference type="InterPro" id="IPR002110">
    <property type="entry name" value="Ankyrin_rpt"/>
</dbReference>
<dbReference type="InterPro" id="IPR036770">
    <property type="entry name" value="Ankyrin_rpt-contain_sf"/>
</dbReference>
<keyword evidence="3" id="KW-1185">Reference proteome</keyword>
<dbReference type="PROSITE" id="PS50088">
    <property type="entry name" value="ANK_REPEAT"/>
    <property type="match status" value="1"/>
</dbReference>
<dbReference type="EMBL" id="QJHK01000010">
    <property type="protein sequence ID" value="PXY40385.1"/>
    <property type="molecule type" value="Genomic_DNA"/>
</dbReference>
<name>A0A2V4BN02_9FLAO</name>
<dbReference type="RefSeq" id="WP_110306941.1">
    <property type="nucleotide sequence ID" value="NZ_QJHK01000010.1"/>
</dbReference>
<evidence type="ECO:0000256" key="1">
    <source>
        <dbReference type="PROSITE-ProRule" id="PRU00023"/>
    </source>
</evidence>
<dbReference type="PROSITE" id="PS50297">
    <property type="entry name" value="ANK_REP_REGION"/>
    <property type="match status" value="1"/>
</dbReference>
<gene>
    <name evidence="2" type="ORF">DMB65_12280</name>
</gene>
<keyword evidence="1" id="KW-0040">ANK repeat</keyword>
<dbReference type="SMART" id="SM00248">
    <property type="entry name" value="ANK"/>
    <property type="match status" value="2"/>
</dbReference>
<dbReference type="Gene3D" id="1.25.40.20">
    <property type="entry name" value="Ankyrin repeat-containing domain"/>
    <property type="match status" value="1"/>
</dbReference>
<sequence>MEETISRAILSGDLFFLNSYLNQGGNFNKMTFKSPQGYGISAIQLVILAQMKYNVSKEITKLIIENSSIEDQACTLYSYSSEDKYIKEMEILLKNEVPVDLIHQNRSALQLATGNGNPKMVHLLLLYGANPNLEGEYGSALDLAKERYYDPSFQLMMESFLLGKPKSPFDFVEKEEIIAQINTWINALIGFGKKHNHENFYVLAIDSSMLKANSEEKFLITLKEYQTNNPKYHNIEKINNLKFNPGDFSYVIEKEKNTFFTDYSKELDLSFLIKKKDDNRTAKNLLFEGLVVNQNIFLTELRVTKDFKIIAPNHIY</sequence>
<comment type="caution">
    <text evidence="2">The sequence shown here is derived from an EMBL/GenBank/DDBJ whole genome shotgun (WGS) entry which is preliminary data.</text>
</comment>
<dbReference type="AlphaFoldDB" id="A0A2V4BN02"/>
<dbReference type="OrthoDB" id="407974at2"/>
<dbReference type="SUPFAM" id="SSF48403">
    <property type="entry name" value="Ankyrin repeat"/>
    <property type="match status" value="1"/>
</dbReference>
<protein>
    <submittedName>
        <fullName evidence="2">Uncharacterized protein</fullName>
    </submittedName>
</protein>
<dbReference type="Proteomes" id="UP000247903">
    <property type="component" value="Unassembled WGS sequence"/>
</dbReference>
<evidence type="ECO:0000313" key="3">
    <source>
        <dbReference type="Proteomes" id="UP000247903"/>
    </source>
</evidence>
<reference evidence="2 3" key="1">
    <citation type="submission" date="2018-05" db="EMBL/GenBank/DDBJ databases">
        <title>Flavobacterium sp. strain IMCC34759, incomplete genome.</title>
        <authorList>
            <person name="Joung Y."/>
            <person name="Cho J."/>
        </authorList>
    </citation>
    <scope>NUCLEOTIDE SEQUENCE [LARGE SCALE GENOMIC DNA]</scope>
    <source>
        <strain evidence="2 3">IMCC34759</strain>
    </source>
</reference>
<proteinExistence type="predicted"/>
<dbReference type="Pfam" id="PF00023">
    <property type="entry name" value="Ank"/>
    <property type="match status" value="1"/>
</dbReference>
<feature type="repeat" description="ANK" evidence="1">
    <location>
        <begin position="104"/>
        <end position="136"/>
    </location>
</feature>
<accession>A0A2V4BN02</accession>
<organism evidence="2 3">
    <name type="scientific">Flavobacterium cheongpyeongense</name>
    <dbReference type="NCBI Taxonomy" id="2212651"/>
    <lineage>
        <taxon>Bacteria</taxon>
        <taxon>Pseudomonadati</taxon>
        <taxon>Bacteroidota</taxon>
        <taxon>Flavobacteriia</taxon>
        <taxon>Flavobacteriales</taxon>
        <taxon>Flavobacteriaceae</taxon>
        <taxon>Flavobacterium</taxon>
    </lineage>
</organism>
<evidence type="ECO:0000313" key="2">
    <source>
        <dbReference type="EMBL" id="PXY40385.1"/>
    </source>
</evidence>